<evidence type="ECO:0000256" key="1">
    <source>
        <dbReference type="SAM" id="MobiDB-lite"/>
    </source>
</evidence>
<accession>A0A1M5TCZ1</accession>
<protein>
    <submittedName>
        <fullName evidence="2">Uncharacterized protein</fullName>
    </submittedName>
</protein>
<organism evidence="2 3">
    <name type="scientific">Bradyrhizobium erythrophlei</name>
    <dbReference type="NCBI Taxonomy" id="1437360"/>
    <lineage>
        <taxon>Bacteria</taxon>
        <taxon>Pseudomonadati</taxon>
        <taxon>Pseudomonadota</taxon>
        <taxon>Alphaproteobacteria</taxon>
        <taxon>Hyphomicrobiales</taxon>
        <taxon>Nitrobacteraceae</taxon>
        <taxon>Bradyrhizobium</taxon>
    </lineage>
</organism>
<evidence type="ECO:0000313" key="2">
    <source>
        <dbReference type="EMBL" id="SHH48685.1"/>
    </source>
</evidence>
<feature type="region of interest" description="Disordered" evidence="1">
    <location>
        <begin position="1"/>
        <end position="42"/>
    </location>
</feature>
<sequence>MRRNARVASGAFEEGSPSNKVQASKEGSESGQPMPNDQEFLLYPLDTGEDPACLDCGTLVMVTGHEVRETKPDFITFRCKRCGRSDKYKCDE</sequence>
<dbReference type="EMBL" id="LT670817">
    <property type="protein sequence ID" value="SHH48685.1"/>
    <property type="molecule type" value="Genomic_DNA"/>
</dbReference>
<dbReference type="RefSeq" id="WP_079603677.1">
    <property type="nucleotide sequence ID" value="NZ_LT670817.1"/>
</dbReference>
<dbReference type="Proteomes" id="UP000189796">
    <property type="component" value="Chromosome I"/>
</dbReference>
<reference evidence="2 3" key="1">
    <citation type="submission" date="2016-11" db="EMBL/GenBank/DDBJ databases">
        <authorList>
            <person name="Jaros S."/>
            <person name="Januszkiewicz K."/>
            <person name="Wedrychowicz H."/>
        </authorList>
    </citation>
    <scope>NUCLEOTIDE SEQUENCE [LARGE SCALE GENOMIC DNA]</scope>
    <source>
        <strain evidence="2 3">GAS138</strain>
    </source>
</reference>
<gene>
    <name evidence="2" type="ORF">SAMN05443248_4963</name>
</gene>
<evidence type="ECO:0000313" key="3">
    <source>
        <dbReference type="Proteomes" id="UP000189796"/>
    </source>
</evidence>
<dbReference type="AlphaFoldDB" id="A0A1M5TCZ1"/>
<proteinExistence type="predicted"/>
<name>A0A1M5TCZ1_9BRAD</name>